<dbReference type="STRING" id="9402.L5JRL9"/>
<evidence type="ECO:0000256" key="5">
    <source>
        <dbReference type="ARBA" id="ARBA00022989"/>
    </source>
</evidence>
<organism evidence="8 9">
    <name type="scientific">Pteropus alecto</name>
    <name type="common">Black flying fox</name>
    <dbReference type="NCBI Taxonomy" id="9402"/>
    <lineage>
        <taxon>Eukaryota</taxon>
        <taxon>Metazoa</taxon>
        <taxon>Chordata</taxon>
        <taxon>Craniata</taxon>
        <taxon>Vertebrata</taxon>
        <taxon>Euteleostomi</taxon>
        <taxon>Mammalia</taxon>
        <taxon>Eutheria</taxon>
        <taxon>Laurasiatheria</taxon>
        <taxon>Chiroptera</taxon>
        <taxon>Yinpterochiroptera</taxon>
        <taxon>Pteropodoidea</taxon>
        <taxon>Pteropodidae</taxon>
        <taxon>Pteropodinae</taxon>
        <taxon>Pteropus</taxon>
    </lineage>
</organism>
<evidence type="ECO:0000313" key="9">
    <source>
        <dbReference type="Proteomes" id="UP000010552"/>
    </source>
</evidence>
<evidence type="ECO:0000256" key="6">
    <source>
        <dbReference type="SAM" id="MobiDB-lite"/>
    </source>
</evidence>
<keyword evidence="4" id="KW-0732">Signal</keyword>
<feature type="compositionally biased region" description="Low complexity" evidence="6">
    <location>
        <begin position="33"/>
        <end position="59"/>
    </location>
</feature>
<proteinExistence type="inferred from homology"/>
<keyword evidence="7" id="KW-0472">Membrane</keyword>
<evidence type="ECO:0000256" key="3">
    <source>
        <dbReference type="ARBA" id="ARBA00022692"/>
    </source>
</evidence>
<feature type="transmembrane region" description="Helical" evidence="7">
    <location>
        <begin position="91"/>
        <end position="113"/>
    </location>
</feature>
<evidence type="ECO:0000313" key="8">
    <source>
        <dbReference type="EMBL" id="ELK01582.1"/>
    </source>
</evidence>
<keyword evidence="3 7" id="KW-0812">Transmembrane</keyword>
<evidence type="ECO:0000256" key="4">
    <source>
        <dbReference type="ARBA" id="ARBA00022729"/>
    </source>
</evidence>
<feature type="compositionally biased region" description="Polar residues" evidence="6">
    <location>
        <begin position="1"/>
        <end position="14"/>
    </location>
</feature>
<reference evidence="9" key="1">
    <citation type="journal article" date="2013" name="Science">
        <title>Comparative analysis of bat genomes provides insight into the evolution of flight and immunity.</title>
        <authorList>
            <person name="Zhang G."/>
            <person name="Cowled C."/>
            <person name="Shi Z."/>
            <person name="Huang Z."/>
            <person name="Bishop-Lilly K.A."/>
            <person name="Fang X."/>
            <person name="Wynne J.W."/>
            <person name="Xiong Z."/>
            <person name="Baker M.L."/>
            <person name="Zhao W."/>
            <person name="Tachedjian M."/>
            <person name="Zhu Y."/>
            <person name="Zhou P."/>
            <person name="Jiang X."/>
            <person name="Ng J."/>
            <person name="Yang L."/>
            <person name="Wu L."/>
            <person name="Xiao J."/>
            <person name="Feng Y."/>
            <person name="Chen Y."/>
            <person name="Sun X."/>
            <person name="Zhang Y."/>
            <person name="Marsh G.A."/>
            <person name="Crameri G."/>
            <person name="Broder C.C."/>
            <person name="Frey K.G."/>
            <person name="Wang L.F."/>
            <person name="Wang J."/>
        </authorList>
    </citation>
    <scope>NUCLEOTIDE SEQUENCE [LARGE SCALE GENOMIC DNA]</scope>
</reference>
<dbReference type="EMBL" id="KB031150">
    <property type="protein sequence ID" value="ELK01582.1"/>
    <property type="molecule type" value="Genomic_DNA"/>
</dbReference>
<dbReference type="Proteomes" id="UP000010552">
    <property type="component" value="Unassembled WGS sequence"/>
</dbReference>
<comment type="similarity">
    <text evidence="2">Belongs to the plexin family.</text>
</comment>
<feature type="compositionally biased region" description="Basic and acidic residues" evidence="6">
    <location>
        <begin position="21"/>
        <end position="32"/>
    </location>
</feature>
<keyword evidence="9" id="KW-1185">Reference proteome</keyword>
<dbReference type="GO" id="GO:0016020">
    <property type="term" value="C:membrane"/>
    <property type="evidence" value="ECO:0007669"/>
    <property type="project" value="UniProtKB-SubCell"/>
</dbReference>
<name>L5JRL9_PTEAL</name>
<evidence type="ECO:0000256" key="1">
    <source>
        <dbReference type="ARBA" id="ARBA00004479"/>
    </source>
</evidence>
<dbReference type="PANTHER" id="PTHR13055:SF10">
    <property type="entry name" value="PLEXIN DOMAIN-CONTAINING PROTEIN 1"/>
    <property type="match status" value="1"/>
</dbReference>
<comment type="subcellular location">
    <subcellularLocation>
        <location evidence="1">Membrane</location>
        <topology evidence="1">Single-pass type I membrane protein</topology>
    </subcellularLocation>
</comment>
<dbReference type="PANTHER" id="PTHR13055">
    <property type="entry name" value="TUMOR ENDOTHELIAL MARKER 7 RELATED"/>
    <property type="match status" value="1"/>
</dbReference>
<dbReference type="InterPro" id="IPR031152">
    <property type="entry name" value="PLXDC"/>
</dbReference>
<keyword evidence="5 7" id="KW-1133">Transmembrane helix</keyword>
<gene>
    <name evidence="8" type="ORF">PAL_GLEAN10019636</name>
</gene>
<evidence type="ECO:0000256" key="7">
    <source>
        <dbReference type="SAM" id="Phobius"/>
    </source>
</evidence>
<dbReference type="InParanoid" id="L5JRL9"/>
<dbReference type="AlphaFoldDB" id="L5JRL9"/>
<feature type="region of interest" description="Disordered" evidence="6">
    <location>
        <begin position="1"/>
        <end position="81"/>
    </location>
</feature>
<sequence length="169" mass="17554">MPTVEASVQGSARSLLQAEGRTCEDFQDEDHYSPSSDSSLSPFDGDLSTTSSSLSMDSLTTEDDTKLNPYPGGDGLEDNLSPKTKGSPVHLGTIVGIVLAVLLVAAIILAGIYISGHPTSNAALFFIEVSVEIGHSSAVCFCISVSPAFGYLPLPSHPLPTTCLAPVLT</sequence>
<protein>
    <submittedName>
        <fullName evidence="8">Plexin domain-containing protein 1</fullName>
    </submittedName>
</protein>
<accession>L5JRL9</accession>
<evidence type="ECO:0000256" key="2">
    <source>
        <dbReference type="ARBA" id="ARBA00010297"/>
    </source>
</evidence>